<dbReference type="EMBL" id="DVIQ01000007">
    <property type="protein sequence ID" value="HIS30169.1"/>
    <property type="molecule type" value="Genomic_DNA"/>
</dbReference>
<accession>A0A9D1JJA7</accession>
<dbReference type="PANTHER" id="PTHR30185">
    <property type="entry name" value="CRYPTIC BETA-GLUCOSIDE BGL OPERON ANTITERMINATOR"/>
    <property type="match status" value="1"/>
</dbReference>
<dbReference type="InterPro" id="IPR036650">
    <property type="entry name" value="CAT_RNA-bd_dom_sf"/>
</dbReference>
<evidence type="ECO:0000313" key="4">
    <source>
        <dbReference type="Proteomes" id="UP000823935"/>
    </source>
</evidence>
<dbReference type="PANTHER" id="PTHR30185:SF15">
    <property type="entry name" value="CRYPTIC BETA-GLUCOSIDE BGL OPERON ANTITERMINATOR"/>
    <property type="match status" value="1"/>
</dbReference>
<sequence>MKVDKVINNNLVRSHDRQNREILVMGCGIGFKRKPGDPIDESVVEKIYVLKEEEQRHMEELFADMPLECIQVTNEIVEYAAISLGKPLSGYLYLNLCDHIHFAIQRAKDGIPVRNALLTEIRRFYSHEYEIGTEGLSRIEAKTGVRLPEDEAGFIAMHLVNASMDFNDMGSTQEMMKMIRHILSIVRYHFHVDLDENSIHYDRFITHLKFFIKRVFSGNELDENDEAFFIMIKNQYREEYLCVLKIYEYIKKEYDILLTNDEIMYLTIHIRRVVMK</sequence>
<dbReference type="Gene3D" id="2.30.24.10">
    <property type="entry name" value="CAT RNA-binding domain"/>
    <property type="match status" value="1"/>
</dbReference>
<dbReference type="GO" id="GO:0003723">
    <property type="term" value="F:RNA binding"/>
    <property type="evidence" value="ECO:0007669"/>
    <property type="project" value="InterPro"/>
</dbReference>
<dbReference type="InterPro" id="IPR050661">
    <property type="entry name" value="BglG_antiterminators"/>
</dbReference>
<feature type="domain" description="PRD" evidence="2">
    <location>
        <begin position="64"/>
        <end position="169"/>
    </location>
</feature>
<gene>
    <name evidence="3" type="ORF">IAB44_01245</name>
</gene>
<comment type="caution">
    <text evidence="3">The sequence shown here is derived from an EMBL/GenBank/DDBJ whole genome shotgun (WGS) entry which is preliminary data.</text>
</comment>
<dbReference type="GO" id="GO:0006355">
    <property type="term" value="P:regulation of DNA-templated transcription"/>
    <property type="evidence" value="ECO:0007669"/>
    <property type="project" value="InterPro"/>
</dbReference>
<dbReference type="SUPFAM" id="SSF63520">
    <property type="entry name" value="PTS-regulatory domain, PRD"/>
    <property type="match status" value="2"/>
</dbReference>
<keyword evidence="1" id="KW-0677">Repeat</keyword>
<dbReference type="NCBIfam" id="NF046042">
    <property type="entry name" value="LicT"/>
    <property type="match status" value="1"/>
</dbReference>
<protein>
    <submittedName>
        <fullName evidence="3">PRD domain-containing protein</fullName>
    </submittedName>
</protein>
<dbReference type="Pfam" id="PF00874">
    <property type="entry name" value="PRD"/>
    <property type="match status" value="2"/>
</dbReference>
<reference evidence="3" key="1">
    <citation type="submission" date="2020-10" db="EMBL/GenBank/DDBJ databases">
        <authorList>
            <person name="Gilroy R."/>
        </authorList>
    </citation>
    <scope>NUCLEOTIDE SEQUENCE</scope>
    <source>
        <strain evidence="3">CHK190-19873</strain>
    </source>
</reference>
<dbReference type="PROSITE" id="PS51372">
    <property type="entry name" value="PRD_2"/>
    <property type="match status" value="2"/>
</dbReference>
<dbReference type="InterPro" id="IPR011608">
    <property type="entry name" value="PRD"/>
</dbReference>
<dbReference type="SMART" id="SM01061">
    <property type="entry name" value="CAT_RBD"/>
    <property type="match status" value="1"/>
</dbReference>
<evidence type="ECO:0000256" key="1">
    <source>
        <dbReference type="ARBA" id="ARBA00022737"/>
    </source>
</evidence>
<dbReference type="Proteomes" id="UP000823935">
    <property type="component" value="Unassembled WGS sequence"/>
</dbReference>
<evidence type="ECO:0000313" key="3">
    <source>
        <dbReference type="EMBL" id="HIS30169.1"/>
    </source>
</evidence>
<name>A0A9D1JJA7_9FIRM</name>
<reference evidence="3" key="2">
    <citation type="journal article" date="2021" name="PeerJ">
        <title>Extensive microbial diversity within the chicken gut microbiome revealed by metagenomics and culture.</title>
        <authorList>
            <person name="Gilroy R."/>
            <person name="Ravi A."/>
            <person name="Getino M."/>
            <person name="Pursley I."/>
            <person name="Horton D.L."/>
            <person name="Alikhan N.F."/>
            <person name="Baker D."/>
            <person name="Gharbi K."/>
            <person name="Hall N."/>
            <person name="Watson M."/>
            <person name="Adriaenssens E.M."/>
            <person name="Foster-Nyarko E."/>
            <person name="Jarju S."/>
            <person name="Secka A."/>
            <person name="Antonio M."/>
            <person name="Oren A."/>
            <person name="Chaudhuri R.R."/>
            <person name="La Ragione R."/>
            <person name="Hildebrand F."/>
            <person name="Pallen M.J."/>
        </authorList>
    </citation>
    <scope>NUCLEOTIDE SEQUENCE</scope>
    <source>
        <strain evidence="3">CHK190-19873</strain>
    </source>
</reference>
<dbReference type="Pfam" id="PF03123">
    <property type="entry name" value="CAT_RBD"/>
    <property type="match status" value="1"/>
</dbReference>
<dbReference type="InterPro" id="IPR004341">
    <property type="entry name" value="CAT_RNA-bd_dom"/>
</dbReference>
<dbReference type="SUPFAM" id="SSF50151">
    <property type="entry name" value="SacY-like RNA-binding domain"/>
    <property type="match status" value="1"/>
</dbReference>
<organism evidence="3 4">
    <name type="scientific">Candidatus Limivivens intestinipullorum</name>
    <dbReference type="NCBI Taxonomy" id="2840858"/>
    <lineage>
        <taxon>Bacteria</taxon>
        <taxon>Bacillati</taxon>
        <taxon>Bacillota</taxon>
        <taxon>Clostridia</taxon>
        <taxon>Lachnospirales</taxon>
        <taxon>Lachnospiraceae</taxon>
        <taxon>Lachnospiraceae incertae sedis</taxon>
        <taxon>Candidatus Limivivens</taxon>
    </lineage>
</organism>
<dbReference type="Gene3D" id="1.10.1790.10">
    <property type="entry name" value="PRD domain"/>
    <property type="match status" value="2"/>
</dbReference>
<dbReference type="InterPro" id="IPR036634">
    <property type="entry name" value="PRD_sf"/>
</dbReference>
<proteinExistence type="predicted"/>
<evidence type="ECO:0000259" key="2">
    <source>
        <dbReference type="PROSITE" id="PS51372"/>
    </source>
</evidence>
<dbReference type="AlphaFoldDB" id="A0A9D1JJA7"/>
<feature type="domain" description="PRD" evidence="2">
    <location>
        <begin position="170"/>
        <end position="276"/>
    </location>
</feature>